<dbReference type="OrthoDB" id="593800at2"/>
<sequence length="107" mass="12215">MKTFTLGRSNEEVMEIIPNKRIKLLQVGSRKICITRINETFYAFEQLCPHRKASLHQGLITDFEEVVCPLHEYRFHMKSGEVKAGSCGTLETYSIKLTDSGLVIELP</sequence>
<organism evidence="6 7">
    <name type="scientific">Belliella pelovolcani</name>
    <dbReference type="NCBI Taxonomy" id="529505"/>
    <lineage>
        <taxon>Bacteria</taxon>
        <taxon>Pseudomonadati</taxon>
        <taxon>Bacteroidota</taxon>
        <taxon>Cytophagia</taxon>
        <taxon>Cytophagales</taxon>
        <taxon>Cyclobacteriaceae</taxon>
        <taxon>Belliella</taxon>
    </lineage>
</organism>
<dbReference type="Gene3D" id="2.102.10.10">
    <property type="entry name" value="Rieske [2Fe-2S] iron-sulphur domain"/>
    <property type="match status" value="1"/>
</dbReference>
<dbReference type="InterPro" id="IPR036922">
    <property type="entry name" value="Rieske_2Fe-2S_sf"/>
</dbReference>
<dbReference type="EMBL" id="FTOP01000001">
    <property type="protein sequence ID" value="SIS56253.1"/>
    <property type="molecule type" value="Genomic_DNA"/>
</dbReference>
<protein>
    <submittedName>
        <fullName evidence="6">Nitrite reductase (NADH) small subunit</fullName>
    </submittedName>
</protein>
<evidence type="ECO:0000256" key="4">
    <source>
        <dbReference type="ARBA" id="ARBA00023014"/>
    </source>
</evidence>
<dbReference type="Proteomes" id="UP000186026">
    <property type="component" value="Unassembled WGS sequence"/>
</dbReference>
<evidence type="ECO:0000313" key="6">
    <source>
        <dbReference type="EMBL" id="SIS56253.1"/>
    </source>
</evidence>
<keyword evidence="2" id="KW-0479">Metal-binding</keyword>
<feature type="domain" description="Rieske" evidence="5">
    <location>
        <begin position="8"/>
        <end position="104"/>
    </location>
</feature>
<dbReference type="AlphaFoldDB" id="A0A1N7K3T1"/>
<dbReference type="RefSeq" id="WP_076498076.1">
    <property type="nucleotide sequence ID" value="NZ_FTOP01000001.1"/>
</dbReference>
<evidence type="ECO:0000256" key="1">
    <source>
        <dbReference type="ARBA" id="ARBA00022714"/>
    </source>
</evidence>
<dbReference type="InterPro" id="IPR017941">
    <property type="entry name" value="Rieske_2Fe-2S"/>
</dbReference>
<accession>A0A1N7K3T1</accession>
<keyword evidence="4" id="KW-0411">Iron-sulfur</keyword>
<dbReference type="PROSITE" id="PS51296">
    <property type="entry name" value="RIESKE"/>
    <property type="match status" value="1"/>
</dbReference>
<evidence type="ECO:0000313" key="7">
    <source>
        <dbReference type="Proteomes" id="UP000186026"/>
    </source>
</evidence>
<dbReference type="PANTHER" id="PTHR21496:SF23">
    <property type="entry name" value="3-PHENYLPROPIONATE_CINNAMIC ACID DIOXYGENASE FERREDOXIN SUBUNIT"/>
    <property type="match status" value="1"/>
</dbReference>
<gene>
    <name evidence="6" type="ORF">SAMN05421761_101420</name>
</gene>
<evidence type="ECO:0000256" key="2">
    <source>
        <dbReference type="ARBA" id="ARBA00022723"/>
    </source>
</evidence>
<reference evidence="7" key="1">
    <citation type="submission" date="2017-01" db="EMBL/GenBank/DDBJ databases">
        <authorList>
            <person name="Varghese N."/>
            <person name="Submissions S."/>
        </authorList>
    </citation>
    <scope>NUCLEOTIDE SEQUENCE [LARGE SCALE GENOMIC DNA]</scope>
    <source>
        <strain evidence="7">DSM 46698</strain>
    </source>
</reference>
<dbReference type="PANTHER" id="PTHR21496">
    <property type="entry name" value="FERREDOXIN-RELATED"/>
    <property type="match status" value="1"/>
</dbReference>
<keyword evidence="1" id="KW-0001">2Fe-2S</keyword>
<dbReference type="Pfam" id="PF00355">
    <property type="entry name" value="Rieske"/>
    <property type="match status" value="1"/>
</dbReference>
<evidence type="ECO:0000259" key="5">
    <source>
        <dbReference type="PROSITE" id="PS51296"/>
    </source>
</evidence>
<dbReference type="STRING" id="529505.SAMN05421761_101420"/>
<keyword evidence="3" id="KW-0408">Iron</keyword>
<dbReference type="SUPFAM" id="SSF50022">
    <property type="entry name" value="ISP domain"/>
    <property type="match status" value="1"/>
</dbReference>
<dbReference type="GO" id="GO:0051537">
    <property type="term" value="F:2 iron, 2 sulfur cluster binding"/>
    <property type="evidence" value="ECO:0007669"/>
    <property type="project" value="UniProtKB-KW"/>
</dbReference>
<dbReference type="GO" id="GO:0046872">
    <property type="term" value="F:metal ion binding"/>
    <property type="evidence" value="ECO:0007669"/>
    <property type="project" value="UniProtKB-KW"/>
</dbReference>
<evidence type="ECO:0000256" key="3">
    <source>
        <dbReference type="ARBA" id="ARBA00023004"/>
    </source>
</evidence>
<keyword evidence="7" id="KW-1185">Reference proteome</keyword>
<proteinExistence type="predicted"/>
<name>A0A1N7K3T1_9BACT</name>